<feature type="region of interest" description="Disordered" evidence="1">
    <location>
        <begin position="1"/>
        <end position="30"/>
    </location>
</feature>
<reference evidence="2" key="1">
    <citation type="submission" date="2020-05" db="EMBL/GenBank/DDBJ databases">
        <authorList>
            <person name="Chiriac C."/>
            <person name="Salcher M."/>
            <person name="Ghai R."/>
            <person name="Kavagutti S V."/>
        </authorList>
    </citation>
    <scope>NUCLEOTIDE SEQUENCE</scope>
</reference>
<sequence length="43" mass="4378">MAVSTASEPDEVKKIRESGTGAAAATNAAKRSTVSLVKMSNVL</sequence>
<feature type="compositionally biased region" description="Low complexity" evidence="1">
    <location>
        <begin position="19"/>
        <end position="29"/>
    </location>
</feature>
<evidence type="ECO:0000313" key="2">
    <source>
        <dbReference type="EMBL" id="CAB4622256.1"/>
    </source>
</evidence>
<name>A0A6J6I9Y1_9ZZZZ</name>
<accession>A0A6J6I9Y1</accession>
<protein>
    <submittedName>
        <fullName evidence="2">Unannotated protein</fullName>
    </submittedName>
</protein>
<gene>
    <name evidence="2" type="ORF">UFOPK1835_01878</name>
</gene>
<proteinExistence type="predicted"/>
<dbReference type="AlphaFoldDB" id="A0A6J6I9Y1"/>
<organism evidence="2">
    <name type="scientific">freshwater metagenome</name>
    <dbReference type="NCBI Taxonomy" id="449393"/>
    <lineage>
        <taxon>unclassified sequences</taxon>
        <taxon>metagenomes</taxon>
        <taxon>ecological metagenomes</taxon>
    </lineage>
</organism>
<dbReference type="EMBL" id="CAEZUP010000111">
    <property type="protein sequence ID" value="CAB4622256.1"/>
    <property type="molecule type" value="Genomic_DNA"/>
</dbReference>
<evidence type="ECO:0000256" key="1">
    <source>
        <dbReference type="SAM" id="MobiDB-lite"/>
    </source>
</evidence>